<proteinExistence type="predicted"/>
<reference evidence="1" key="1">
    <citation type="journal article" date="2023" name="Insect Mol. Biol.">
        <title>Genome sequencing provides insights into the evolution of gene families encoding plant cell wall-degrading enzymes in longhorned beetles.</title>
        <authorList>
            <person name="Shin N.R."/>
            <person name="Okamura Y."/>
            <person name="Kirsch R."/>
            <person name="Pauchet Y."/>
        </authorList>
    </citation>
    <scope>NUCLEOTIDE SEQUENCE</scope>
    <source>
        <strain evidence="1">MMC_N1</strain>
    </source>
</reference>
<evidence type="ECO:0000313" key="1">
    <source>
        <dbReference type="EMBL" id="KAJ8984072.1"/>
    </source>
</evidence>
<sequence length="92" mass="10849">MEVMEELPKDVLEAVAEKSRDKYERTYDIFEKWCQEKGVKTVKEEKVCSVKAPNATSTIFCKLQERKMYQAVCRDKQFREDALRNCGIFKTT</sequence>
<dbReference type="EMBL" id="JAPWTJ010000048">
    <property type="protein sequence ID" value="KAJ8984072.1"/>
    <property type="molecule type" value="Genomic_DNA"/>
</dbReference>
<gene>
    <name evidence="1" type="ORF">NQ317_006570</name>
</gene>
<keyword evidence="2" id="KW-1185">Reference proteome</keyword>
<evidence type="ECO:0000313" key="2">
    <source>
        <dbReference type="Proteomes" id="UP001162164"/>
    </source>
</evidence>
<comment type="caution">
    <text evidence="1">The sequence shown here is derived from an EMBL/GenBank/DDBJ whole genome shotgun (WGS) entry which is preliminary data.</text>
</comment>
<name>A0ABQ9K1U9_9CUCU</name>
<accession>A0ABQ9K1U9</accession>
<protein>
    <submittedName>
        <fullName evidence="1">Uncharacterized protein</fullName>
    </submittedName>
</protein>
<organism evidence="1 2">
    <name type="scientific">Molorchus minor</name>
    <dbReference type="NCBI Taxonomy" id="1323400"/>
    <lineage>
        <taxon>Eukaryota</taxon>
        <taxon>Metazoa</taxon>
        <taxon>Ecdysozoa</taxon>
        <taxon>Arthropoda</taxon>
        <taxon>Hexapoda</taxon>
        <taxon>Insecta</taxon>
        <taxon>Pterygota</taxon>
        <taxon>Neoptera</taxon>
        <taxon>Endopterygota</taxon>
        <taxon>Coleoptera</taxon>
        <taxon>Polyphaga</taxon>
        <taxon>Cucujiformia</taxon>
        <taxon>Chrysomeloidea</taxon>
        <taxon>Cerambycidae</taxon>
        <taxon>Lamiinae</taxon>
        <taxon>Monochamini</taxon>
        <taxon>Molorchus</taxon>
    </lineage>
</organism>
<dbReference type="Proteomes" id="UP001162164">
    <property type="component" value="Unassembled WGS sequence"/>
</dbReference>